<dbReference type="GO" id="GO:0016740">
    <property type="term" value="F:transferase activity"/>
    <property type="evidence" value="ECO:0007669"/>
    <property type="project" value="UniProtKB-KW"/>
</dbReference>
<name>A0A4Y9FKA0_STRAI</name>
<dbReference type="InterPro" id="IPR018775">
    <property type="entry name" value="RlaP"/>
</dbReference>
<proteinExistence type="predicted"/>
<dbReference type="SUPFAM" id="SSF81301">
    <property type="entry name" value="Nucleotidyltransferase"/>
    <property type="match status" value="1"/>
</dbReference>
<dbReference type="EMBL" id="SPQA01000062">
    <property type="protein sequence ID" value="TFU29486.1"/>
    <property type="molecule type" value="Genomic_DNA"/>
</dbReference>
<dbReference type="AlphaFoldDB" id="A0A4Y9FKA0"/>
<protein>
    <submittedName>
        <fullName evidence="1">Nucleotidyltransferase domain-containing protein</fullName>
    </submittedName>
</protein>
<organism evidence="1 2">
    <name type="scientific">Streptococcus acidominimus</name>
    <dbReference type="NCBI Taxonomy" id="1326"/>
    <lineage>
        <taxon>Bacteria</taxon>
        <taxon>Bacillati</taxon>
        <taxon>Bacillota</taxon>
        <taxon>Bacilli</taxon>
        <taxon>Lactobacillales</taxon>
        <taxon>Streptococcaceae</taxon>
        <taxon>Streptococcus</taxon>
    </lineage>
</organism>
<dbReference type="Pfam" id="PF10127">
    <property type="entry name" value="RlaP"/>
    <property type="match status" value="1"/>
</dbReference>
<dbReference type="InterPro" id="IPR043519">
    <property type="entry name" value="NT_sf"/>
</dbReference>
<dbReference type="Proteomes" id="UP000297747">
    <property type="component" value="Unassembled WGS sequence"/>
</dbReference>
<dbReference type="RefSeq" id="WP_135053482.1">
    <property type="nucleotide sequence ID" value="NZ_CAKOCW010000087.1"/>
</dbReference>
<evidence type="ECO:0000313" key="2">
    <source>
        <dbReference type="Proteomes" id="UP000297747"/>
    </source>
</evidence>
<reference evidence="1 2" key="1">
    <citation type="submission" date="2019-03" db="EMBL/GenBank/DDBJ databases">
        <title>Diversity of the mouse oral microbiome.</title>
        <authorList>
            <person name="Joseph S."/>
            <person name="Aduse-Opoku J."/>
            <person name="Curtis M."/>
            <person name="Wade W."/>
            <person name="Hashim A."/>
        </authorList>
    </citation>
    <scope>NUCLEOTIDE SEQUENCE [LARGE SCALE GENOMIC DNA]</scope>
    <source>
        <strain evidence="1 2">HT4</strain>
    </source>
</reference>
<sequence>MQTQEEMMALVPRKLREIEETYDVEVLWAVESGSRAWGFESPDSDFDVRFIYKRKAKDYLKLIPERDVIELPIDDTWDVNGWDLDKTLKLLAKSNPTLFEWLHSPIVYVKSNFVEKLALLLESCFSEERMMYHYLSTAKGQMSKYLSGELVRPKKYFYALRPILACKWVENFHTAPPVLFDDLVRTCLPIELKHSVEKLLAIKMASSEATEIAPLSDLHTYLEGSIQDIEAYLQKQSITHKVDWELLNQFFLRELEVDSHDEMG</sequence>
<keyword evidence="1" id="KW-0808">Transferase</keyword>
<comment type="caution">
    <text evidence="1">The sequence shown here is derived from an EMBL/GenBank/DDBJ whole genome shotgun (WGS) entry which is preliminary data.</text>
</comment>
<dbReference type="PANTHER" id="PTHR34817:SF2">
    <property type="entry name" value="NUCLEOTIDYLTRANSFERASE"/>
    <property type="match status" value="1"/>
</dbReference>
<dbReference type="PANTHER" id="PTHR34817">
    <property type="entry name" value="NUCLEOTIDYLTRANSFERASE"/>
    <property type="match status" value="1"/>
</dbReference>
<accession>A0A4Y9FKA0</accession>
<evidence type="ECO:0000313" key="1">
    <source>
        <dbReference type="EMBL" id="TFU29486.1"/>
    </source>
</evidence>
<gene>
    <name evidence="1" type="ORF">E4U01_09900</name>
</gene>